<dbReference type="InterPro" id="IPR034763">
    <property type="entry name" value="P14a_insect"/>
</dbReference>
<name>A0A903UHN0_AEDAE</name>
<gene>
    <name evidence="9" type="primary">5571707</name>
</gene>
<organism evidence="9 10">
    <name type="scientific">Aedes aegypti</name>
    <name type="common">Yellowfever mosquito</name>
    <name type="synonym">Culex aegypti</name>
    <dbReference type="NCBI Taxonomy" id="7159"/>
    <lineage>
        <taxon>Eukaryota</taxon>
        <taxon>Metazoa</taxon>
        <taxon>Ecdysozoa</taxon>
        <taxon>Arthropoda</taxon>
        <taxon>Hexapoda</taxon>
        <taxon>Insecta</taxon>
        <taxon>Pterygota</taxon>
        <taxon>Neoptera</taxon>
        <taxon>Endopterygota</taxon>
        <taxon>Diptera</taxon>
        <taxon>Nematocera</taxon>
        <taxon>Culicoidea</taxon>
        <taxon>Culicidae</taxon>
        <taxon>Culicinae</taxon>
        <taxon>Aedini</taxon>
        <taxon>Aedes</taxon>
        <taxon>Stegomyia</taxon>
    </lineage>
</organism>
<evidence type="ECO:0000256" key="2">
    <source>
        <dbReference type="ARBA" id="ARBA00009923"/>
    </source>
</evidence>
<feature type="chain" id="PRO_5037504640" description="Venom allergen-1" evidence="7">
    <location>
        <begin position="20"/>
        <end position="258"/>
    </location>
</feature>
<sequence length="258" mass="29294">MKFKVLVLVLTVVISECSGQSDYCDPALCTRARGAHVACNAPEEFGPACGKEPKYVPMDTKLKTIILDKHNELRAEIARGMHGFPQAARMPTLVWNDELAKISTFNARNCTLDHDKCRNTKEFPFSGQNLAIIWYRGYNYQPEDRVTYFIQQWFNEHKDCPKSYIDKYLGKHQGPQIGHFTQMVNDRVSKVGCSLVHYPTNQDNKATLNYYFVCNYSMTNIVGGHVYSKGKTASKCKTGPNLQFKDLCSAKEEVESKP</sequence>
<dbReference type="PIRSF" id="PIRSF038921">
    <property type="entry name" value="P14a"/>
    <property type="match status" value="1"/>
</dbReference>
<dbReference type="Gene3D" id="3.40.33.10">
    <property type="entry name" value="CAP"/>
    <property type="match status" value="1"/>
</dbReference>
<dbReference type="InterPro" id="IPR002413">
    <property type="entry name" value="V5_allergen-like"/>
</dbReference>
<dbReference type="InterPro" id="IPR035940">
    <property type="entry name" value="CAP_sf"/>
</dbReference>
<dbReference type="OMA" id="TIMAYPL"/>
<dbReference type="Proteomes" id="UP000008820">
    <property type="component" value="Chromosome 2"/>
</dbReference>
<evidence type="ECO:0000256" key="6">
    <source>
        <dbReference type="ARBA" id="ARBA00068306"/>
    </source>
</evidence>
<dbReference type="Pfam" id="PF00188">
    <property type="entry name" value="CAP"/>
    <property type="match status" value="1"/>
</dbReference>
<comment type="subcellular location">
    <subcellularLocation>
        <location evidence="1">Secreted</location>
    </subcellularLocation>
</comment>
<evidence type="ECO:0000313" key="9">
    <source>
        <dbReference type="EnsemblMetazoa" id="AAEL009239-PB"/>
    </source>
</evidence>
<keyword evidence="3" id="KW-0964">Secreted</keyword>
<comment type="similarity">
    <text evidence="2">Belongs to the CRISP family.</text>
</comment>
<dbReference type="SMART" id="SM00198">
    <property type="entry name" value="SCP"/>
    <property type="match status" value="1"/>
</dbReference>
<dbReference type="FunFam" id="3.40.33.10:FF:000007">
    <property type="entry name" value="Venom allergen"/>
    <property type="match status" value="1"/>
</dbReference>
<dbReference type="KEGG" id="aag:5571707"/>
<dbReference type="CDD" id="cd05380">
    <property type="entry name" value="CAP_euk"/>
    <property type="match status" value="1"/>
</dbReference>
<keyword evidence="4 7" id="KW-0732">Signal</keyword>
<reference evidence="9" key="2">
    <citation type="submission" date="2025-08" db="UniProtKB">
        <authorList>
            <consortium name="EnsemblMetazoa"/>
        </authorList>
    </citation>
    <scope>IDENTIFICATION</scope>
    <source>
        <strain evidence="9">LVP_AGWG</strain>
    </source>
</reference>
<dbReference type="PRINTS" id="PR00838">
    <property type="entry name" value="V5ALLERGEN"/>
</dbReference>
<proteinExistence type="inferred from homology"/>
<protein>
    <recommendedName>
        <fullName evidence="6">Venom allergen-1</fullName>
    </recommendedName>
</protein>
<evidence type="ECO:0000259" key="8">
    <source>
        <dbReference type="SMART" id="SM00198"/>
    </source>
</evidence>
<evidence type="ECO:0000256" key="1">
    <source>
        <dbReference type="ARBA" id="ARBA00004613"/>
    </source>
</evidence>
<feature type="domain" description="SCP" evidence="8">
    <location>
        <begin position="61"/>
        <end position="223"/>
    </location>
</feature>
<feature type="signal peptide" evidence="7">
    <location>
        <begin position="1"/>
        <end position="19"/>
    </location>
</feature>
<keyword evidence="10" id="KW-1185">Reference proteome</keyword>
<dbReference type="InterPro" id="IPR014044">
    <property type="entry name" value="CAP_dom"/>
</dbReference>
<dbReference type="OrthoDB" id="414826at2759"/>
<dbReference type="EnsemblMetazoa" id="AAEL009239-RB">
    <property type="protein sequence ID" value="AAEL009239-PB"/>
    <property type="gene ID" value="AAEL009239"/>
</dbReference>
<keyword evidence="5" id="KW-0325">Glycoprotein</keyword>
<reference evidence="9 10" key="1">
    <citation type="submission" date="2017-06" db="EMBL/GenBank/DDBJ databases">
        <title>Aedes aegypti genome working group (AGWG) sequencing and assembly.</title>
        <authorList>
            <consortium name="Aedes aegypti Genome Working Group (AGWG)"/>
            <person name="Matthews B.J."/>
        </authorList>
    </citation>
    <scope>NUCLEOTIDE SEQUENCE [LARGE SCALE GENOMIC DNA]</scope>
    <source>
        <strain evidence="9 10">LVP_AGWG</strain>
    </source>
</reference>
<dbReference type="PRINTS" id="PR00837">
    <property type="entry name" value="V5TPXLIKE"/>
</dbReference>
<evidence type="ECO:0000313" key="10">
    <source>
        <dbReference type="Proteomes" id="UP000008820"/>
    </source>
</evidence>
<evidence type="ECO:0000256" key="7">
    <source>
        <dbReference type="SAM" id="SignalP"/>
    </source>
</evidence>
<evidence type="ECO:0000256" key="5">
    <source>
        <dbReference type="ARBA" id="ARBA00023180"/>
    </source>
</evidence>
<evidence type="ECO:0000256" key="3">
    <source>
        <dbReference type="ARBA" id="ARBA00022525"/>
    </source>
</evidence>
<dbReference type="AlphaFoldDB" id="A0A903UHN0"/>
<evidence type="ECO:0000256" key="4">
    <source>
        <dbReference type="ARBA" id="ARBA00022729"/>
    </source>
</evidence>
<accession>A0A903UHN0</accession>
<dbReference type="PANTHER" id="PTHR10334">
    <property type="entry name" value="CYSTEINE-RICH SECRETORY PROTEIN-RELATED"/>
    <property type="match status" value="1"/>
</dbReference>
<dbReference type="InterPro" id="IPR001283">
    <property type="entry name" value="CRISP-related"/>
</dbReference>
<dbReference type="SUPFAM" id="SSF55797">
    <property type="entry name" value="PR-1-like"/>
    <property type="match status" value="1"/>
</dbReference>
<dbReference type="GO" id="GO:0005576">
    <property type="term" value="C:extracellular region"/>
    <property type="evidence" value="ECO:0007669"/>
    <property type="project" value="UniProtKB-SubCell"/>
</dbReference>